<name>A0A395N1M3_9HYPO</name>
<dbReference type="STRING" id="2594813.A0A395N1M3"/>
<dbReference type="SUPFAM" id="SSF50494">
    <property type="entry name" value="Trypsin-like serine proteases"/>
    <property type="match status" value="1"/>
</dbReference>
<comment type="caution">
    <text evidence="2">The sequence shown here is derived from an EMBL/GenBank/DDBJ whole genome shotgun (WGS) entry which is preliminary data.</text>
</comment>
<dbReference type="Proteomes" id="UP000265631">
    <property type="component" value="Unassembled WGS sequence"/>
</dbReference>
<dbReference type="AlphaFoldDB" id="A0A395N1M3"/>
<sequence>MLKITPRQTIKRKSISEYETLIFEDRITPNIGFHTTQKNIIGWYQCHCDNTQGTWNTFVGGMLCRLQTQLKAKRGYSDRPGADHGYTGIDPLWTLRGFFIGLSIDYAPPYITVLCSDSIVSRWLVKLVQEELASGRYPGWCMTRLPYVSVIAQGSPSSSIHNTDDEGSTSTDQELKQKSEADREEERNLEKIQVDVDAKYAVPTMINDTLPSWEQHQHRCGIRLQITRGSDIISKGTIGGLIQVGTKLYGLTVAHSFPLSFNEARPQDTGDNQISDVINAWQQSTFFDMEFDLALIEMPGLWDQIPSPELWGDVNLVQTVSGVFRPVSIAWDQPRPLEQVVLATPRSVFCLRGVFIGTQALMPMPNSTVFCTPWILRMERPWLIQPGDSGSWAFNAHTGELLGILVAGCQELLEAYILPAHQAFDSIQKRFGDRVTLPNCQPLQKETWHALAHIADTYEDIWTKTTLNSTPEAIEAIENQAARWTSECATISEAAASSETASLSFQLQTTRPPWKNPLVAIRYEDLYYCYAQDPDRLFLEMNMLCGRVLSRESLQECIDAVNEKIMSEKDSSNSDILFGFWRYLIVGQEASWASADENIDNNGVIKNEERLMTRQYNSRYSRCRSPWDRRTLKSALETMESHIEENICRIKERSGWFSLPETMQIINGSDAILTAVRIFNHSKDLVLVVMPPPTVGPTTDSFHSHGLTIEGSSLRYPFELGIKTTGAAEAMKGELIAKLKLDATDFDYMRKLSLKPTWSTLYLKEHRRRVEFVVYEGVLKSDKELPTTEFAKEWVTMHKPLNASLVHSMAKPFHWLTWMEDKDC</sequence>
<dbReference type="InterPro" id="IPR009003">
    <property type="entry name" value="Peptidase_S1_PA"/>
</dbReference>
<organism evidence="2 3">
    <name type="scientific">Fusarium flagelliforme</name>
    <dbReference type="NCBI Taxonomy" id="2675880"/>
    <lineage>
        <taxon>Eukaryota</taxon>
        <taxon>Fungi</taxon>
        <taxon>Dikarya</taxon>
        <taxon>Ascomycota</taxon>
        <taxon>Pezizomycotina</taxon>
        <taxon>Sordariomycetes</taxon>
        <taxon>Hypocreomycetidae</taxon>
        <taxon>Hypocreales</taxon>
        <taxon>Nectriaceae</taxon>
        <taxon>Fusarium</taxon>
        <taxon>Fusarium incarnatum-equiseti species complex</taxon>
    </lineage>
</organism>
<gene>
    <name evidence="2" type="ORF">FIE12Z_1910</name>
</gene>
<evidence type="ECO:0000313" key="3">
    <source>
        <dbReference type="Proteomes" id="UP000265631"/>
    </source>
</evidence>
<keyword evidence="3" id="KW-1185">Reference proteome</keyword>
<reference evidence="2 3" key="1">
    <citation type="journal article" date="2018" name="PLoS Pathog.">
        <title>Evolution of structural diversity of trichothecenes, a family of toxins produced by plant pathogenic and entomopathogenic fungi.</title>
        <authorList>
            <person name="Proctor R.H."/>
            <person name="McCormick S.P."/>
            <person name="Kim H.S."/>
            <person name="Cardoza R.E."/>
            <person name="Stanley A.M."/>
            <person name="Lindo L."/>
            <person name="Kelly A."/>
            <person name="Brown D.W."/>
            <person name="Lee T."/>
            <person name="Vaughan M.M."/>
            <person name="Alexander N.J."/>
            <person name="Busman M."/>
            <person name="Gutierrez S."/>
        </authorList>
    </citation>
    <scope>NUCLEOTIDE SEQUENCE [LARGE SCALE GENOMIC DNA]</scope>
    <source>
        <strain evidence="2 3">NRRL 13405</strain>
    </source>
</reference>
<evidence type="ECO:0000313" key="2">
    <source>
        <dbReference type="EMBL" id="RFN53875.1"/>
    </source>
</evidence>
<feature type="region of interest" description="Disordered" evidence="1">
    <location>
        <begin position="156"/>
        <end position="188"/>
    </location>
</feature>
<dbReference type="EMBL" id="PXXK01000036">
    <property type="protein sequence ID" value="RFN53875.1"/>
    <property type="molecule type" value="Genomic_DNA"/>
</dbReference>
<evidence type="ECO:0000256" key="1">
    <source>
        <dbReference type="SAM" id="MobiDB-lite"/>
    </source>
</evidence>
<protein>
    <submittedName>
        <fullName evidence="2">Uncharacterized protein</fullName>
    </submittedName>
</protein>
<accession>A0A395N1M3</accession>
<feature type="compositionally biased region" description="Basic and acidic residues" evidence="1">
    <location>
        <begin position="173"/>
        <end position="188"/>
    </location>
</feature>
<proteinExistence type="predicted"/>